<comment type="caution">
    <text evidence="1">The sequence shown here is derived from an EMBL/GenBank/DDBJ whole genome shotgun (WGS) entry which is preliminary data.</text>
</comment>
<dbReference type="Proteomes" id="UP000010138">
    <property type="component" value="Unassembled WGS sequence"/>
</dbReference>
<gene>
    <name evidence="1" type="ORF">HMPREF9967_1018</name>
</gene>
<organism evidence="1 2">
    <name type="scientific">Streptococcus infantis SK1076</name>
    <dbReference type="NCBI Taxonomy" id="1005705"/>
    <lineage>
        <taxon>Bacteria</taxon>
        <taxon>Bacillati</taxon>
        <taxon>Bacillota</taxon>
        <taxon>Bacilli</taxon>
        <taxon>Lactobacillales</taxon>
        <taxon>Streptococcaceae</taxon>
        <taxon>Streptococcus</taxon>
    </lineage>
</organism>
<dbReference type="eggNOG" id="ENOG50317ST">
    <property type="taxonomic scope" value="Bacteria"/>
</dbReference>
<dbReference type="EMBL" id="AFNN01000007">
    <property type="protein sequence ID" value="EGL87665.1"/>
    <property type="molecule type" value="Genomic_DNA"/>
</dbReference>
<dbReference type="OrthoDB" id="1092260at2"/>
<sequence>MLMKVKYGNWNNAEVNVTVTDICPNCGRGIEPILKDSSFYKDEQSHILFLTLFCNSCKYAWVDSYDYLSNYGEVFPKNLHYYKELPSEFPKEISKLSPQGVKTYIQSLQAEVDGYDTLVGIGLRKSLEFIIKDFLIYKFPEKVDEIKAKLLGAVIKDYIDDQILQKLAQASSWIGNDETHYVRKHTDKDLQDLKKFLNATIRFIEYQLTILDAQNLVDQI</sequence>
<protein>
    <submittedName>
        <fullName evidence="1">Uncharacterized protein</fullName>
    </submittedName>
</protein>
<accession>F5VYT4</accession>
<reference evidence="1 2" key="1">
    <citation type="submission" date="2011-04" db="EMBL/GenBank/DDBJ databases">
        <authorList>
            <person name="Durkin A.S."/>
            <person name="Radune D."/>
            <person name="Hostetler J."/>
            <person name="Torralba M."/>
            <person name="Gillis M."/>
            <person name="Methe B."/>
            <person name="Sutton G."/>
            <person name="Nelson K.E."/>
        </authorList>
    </citation>
    <scope>NUCLEOTIDE SEQUENCE [LARGE SCALE GENOMIC DNA]</scope>
    <source>
        <strain evidence="1 2">SK1076</strain>
    </source>
</reference>
<proteinExistence type="predicted"/>
<evidence type="ECO:0000313" key="1">
    <source>
        <dbReference type="EMBL" id="EGL87665.1"/>
    </source>
</evidence>
<evidence type="ECO:0000313" key="2">
    <source>
        <dbReference type="Proteomes" id="UP000010138"/>
    </source>
</evidence>
<name>F5VYT4_9STRE</name>
<dbReference type="AlphaFoldDB" id="F5VYT4"/>